<proteinExistence type="predicted"/>
<feature type="compositionally biased region" description="Polar residues" evidence="1">
    <location>
        <begin position="59"/>
        <end position="69"/>
    </location>
</feature>
<dbReference type="EMBL" id="BMAV01003693">
    <property type="protein sequence ID" value="GFY43474.1"/>
    <property type="molecule type" value="Genomic_DNA"/>
</dbReference>
<feature type="region of interest" description="Disordered" evidence="1">
    <location>
        <begin position="1"/>
        <end position="83"/>
    </location>
</feature>
<name>A0A8X7BVH0_9ARAC</name>
<gene>
    <name evidence="2" type="ORF">TNIN_311261</name>
</gene>
<evidence type="ECO:0000313" key="2">
    <source>
        <dbReference type="EMBL" id="GFY43474.1"/>
    </source>
</evidence>
<feature type="compositionally biased region" description="Basic and acidic residues" evidence="1">
    <location>
        <begin position="15"/>
        <end position="31"/>
    </location>
</feature>
<evidence type="ECO:0000256" key="1">
    <source>
        <dbReference type="SAM" id="MobiDB-lite"/>
    </source>
</evidence>
<dbReference type="Proteomes" id="UP000886998">
    <property type="component" value="Unassembled WGS sequence"/>
</dbReference>
<dbReference type="AlphaFoldDB" id="A0A8X7BVH0"/>
<evidence type="ECO:0000313" key="3">
    <source>
        <dbReference type="Proteomes" id="UP000886998"/>
    </source>
</evidence>
<protein>
    <submittedName>
        <fullName evidence="2">Uncharacterized protein</fullName>
    </submittedName>
</protein>
<keyword evidence="3" id="KW-1185">Reference proteome</keyword>
<reference evidence="2" key="1">
    <citation type="submission" date="2020-08" db="EMBL/GenBank/DDBJ databases">
        <title>Multicomponent nature underlies the extraordinary mechanical properties of spider dragline silk.</title>
        <authorList>
            <person name="Kono N."/>
            <person name="Nakamura H."/>
            <person name="Mori M."/>
            <person name="Yoshida Y."/>
            <person name="Ohtoshi R."/>
            <person name="Malay A.D."/>
            <person name="Moran D.A.P."/>
            <person name="Tomita M."/>
            <person name="Numata K."/>
            <person name="Arakawa K."/>
        </authorList>
    </citation>
    <scope>NUCLEOTIDE SEQUENCE</scope>
</reference>
<comment type="caution">
    <text evidence="2">The sequence shown here is derived from an EMBL/GenBank/DDBJ whole genome shotgun (WGS) entry which is preliminary data.</text>
</comment>
<sequence>MPSTSRYNSKPRRGGKVESRPSSEKRTDQRGPVRSRGRREQQYSPYSMEQGRSGGLSARSRTAQSNNSARRGEKDRTVADLSL</sequence>
<accession>A0A8X7BVH0</accession>
<feature type="compositionally biased region" description="Basic and acidic residues" evidence="1">
    <location>
        <begin position="70"/>
        <end position="83"/>
    </location>
</feature>
<organism evidence="2 3">
    <name type="scientific">Trichonephila inaurata madagascariensis</name>
    <dbReference type="NCBI Taxonomy" id="2747483"/>
    <lineage>
        <taxon>Eukaryota</taxon>
        <taxon>Metazoa</taxon>
        <taxon>Ecdysozoa</taxon>
        <taxon>Arthropoda</taxon>
        <taxon>Chelicerata</taxon>
        <taxon>Arachnida</taxon>
        <taxon>Araneae</taxon>
        <taxon>Araneomorphae</taxon>
        <taxon>Entelegynae</taxon>
        <taxon>Araneoidea</taxon>
        <taxon>Nephilidae</taxon>
        <taxon>Trichonephila</taxon>
        <taxon>Trichonephila inaurata</taxon>
    </lineage>
</organism>